<dbReference type="RefSeq" id="WP_093612841.1">
    <property type="nucleotide sequence ID" value="NZ_BOMT01000034.1"/>
</dbReference>
<name>A0A1I2E5N5_9ACTN</name>
<dbReference type="AlphaFoldDB" id="A0A1I2E5N5"/>
<evidence type="ECO:0000313" key="4">
    <source>
        <dbReference type="Proteomes" id="UP000199645"/>
    </source>
</evidence>
<evidence type="ECO:0000256" key="1">
    <source>
        <dbReference type="ARBA" id="ARBA00022801"/>
    </source>
</evidence>
<dbReference type="InterPro" id="IPR023365">
    <property type="entry name" value="Sortase_dom-sf"/>
</dbReference>
<organism evidence="3 4">
    <name type="scientific">Actinoplanes philippinensis</name>
    <dbReference type="NCBI Taxonomy" id="35752"/>
    <lineage>
        <taxon>Bacteria</taxon>
        <taxon>Bacillati</taxon>
        <taxon>Actinomycetota</taxon>
        <taxon>Actinomycetes</taxon>
        <taxon>Micromonosporales</taxon>
        <taxon>Micromonosporaceae</taxon>
        <taxon>Actinoplanes</taxon>
    </lineage>
</organism>
<dbReference type="STRING" id="35752.SAMN05421541_104193"/>
<dbReference type="GO" id="GO:0016787">
    <property type="term" value="F:hydrolase activity"/>
    <property type="evidence" value="ECO:0007669"/>
    <property type="project" value="UniProtKB-KW"/>
</dbReference>
<accession>A0A1I2E5N5</accession>
<dbReference type="EMBL" id="FONV01000004">
    <property type="protein sequence ID" value="SFE87929.1"/>
    <property type="molecule type" value="Genomic_DNA"/>
</dbReference>
<feature type="compositionally biased region" description="Low complexity" evidence="2">
    <location>
        <begin position="49"/>
        <end position="65"/>
    </location>
</feature>
<keyword evidence="1" id="KW-0378">Hydrolase</keyword>
<dbReference type="Proteomes" id="UP000199645">
    <property type="component" value="Unassembled WGS sequence"/>
</dbReference>
<proteinExistence type="predicted"/>
<dbReference type="InterPro" id="IPR042001">
    <property type="entry name" value="Sortase_F"/>
</dbReference>
<dbReference type="OrthoDB" id="525039at2"/>
<dbReference type="SUPFAM" id="SSF63817">
    <property type="entry name" value="Sortase"/>
    <property type="match status" value="1"/>
</dbReference>
<keyword evidence="4" id="KW-1185">Reference proteome</keyword>
<dbReference type="InterPro" id="IPR005754">
    <property type="entry name" value="Sortase"/>
</dbReference>
<evidence type="ECO:0000313" key="3">
    <source>
        <dbReference type="EMBL" id="SFE87929.1"/>
    </source>
</evidence>
<dbReference type="CDD" id="cd05829">
    <property type="entry name" value="Sortase_F"/>
    <property type="match status" value="1"/>
</dbReference>
<dbReference type="Pfam" id="PF04203">
    <property type="entry name" value="Sortase"/>
    <property type="match status" value="1"/>
</dbReference>
<protein>
    <submittedName>
        <fullName evidence="3">Sortase family protein</fullName>
    </submittedName>
</protein>
<dbReference type="Gene3D" id="2.40.260.10">
    <property type="entry name" value="Sortase"/>
    <property type="match status" value="1"/>
</dbReference>
<sequence>MTGPRSGGTPRRSPGRALLPLVTGVALVTAFAVVACRSEPAPDFGGPSVSALASPSANVPASAPAQPVPQVPVSDGGLPTAAEQAPARLRIPSLGLDAAVDAVGIDPATGDFAVPPSVNRVGWYRFGPGTSARAGSIVVAGHVDSAAQGAGAFFRLGALDDGDRVTLTGPDGRDRAFTVVARERFRKTAIPLEKYFARDGDVRLTLITCGGPFDAKTRNYRDNVVVTAVPR</sequence>
<gene>
    <name evidence="3" type="ORF">SAMN05421541_104193</name>
</gene>
<reference evidence="3 4" key="1">
    <citation type="submission" date="2016-10" db="EMBL/GenBank/DDBJ databases">
        <authorList>
            <person name="de Groot N.N."/>
        </authorList>
    </citation>
    <scope>NUCLEOTIDE SEQUENCE [LARGE SCALE GENOMIC DNA]</scope>
    <source>
        <strain evidence="3 4">DSM 43019</strain>
    </source>
</reference>
<feature type="region of interest" description="Disordered" evidence="2">
    <location>
        <begin position="49"/>
        <end position="70"/>
    </location>
</feature>
<evidence type="ECO:0000256" key="2">
    <source>
        <dbReference type="SAM" id="MobiDB-lite"/>
    </source>
</evidence>